<dbReference type="InterPro" id="IPR021272">
    <property type="entry name" value="DUF2851"/>
</dbReference>
<name>A0A2S6IBK0_9BACT</name>
<evidence type="ECO:0000313" key="2">
    <source>
        <dbReference type="Proteomes" id="UP000237662"/>
    </source>
</evidence>
<gene>
    <name evidence="1" type="ORF">CLV84_1802</name>
</gene>
<dbReference type="Pfam" id="PF11013">
    <property type="entry name" value="DUF2851"/>
    <property type="match status" value="1"/>
</dbReference>
<dbReference type="RefSeq" id="WP_104419361.1">
    <property type="nucleotide sequence ID" value="NZ_PTJC01000005.1"/>
</dbReference>
<dbReference type="AlphaFoldDB" id="A0A2S6IBK0"/>
<keyword evidence="2" id="KW-1185">Reference proteome</keyword>
<reference evidence="1 2" key="1">
    <citation type="submission" date="2018-02" db="EMBL/GenBank/DDBJ databases">
        <title>Genomic Encyclopedia of Archaeal and Bacterial Type Strains, Phase II (KMG-II): from individual species to whole genera.</title>
        <authorList>
            <person name="Goeker M."/>
        </authorList>
    </citation>
    <scope>NUCLEOTIDE SEQUENCE [LARGE SCALE GENOMIC DNA]</scope>
    <source>
        <strain evidence="1 2">DSM 29526</strain>
    </source>
</reference>
<organism evidence="1 2">
    <name type="scientific">Neolewinella xylanilytica</name>
    <dbReference type="NCBI Taxonomy" id="1514080"/>
    <lineage>
        <taxon>Bacteria</taxon>
        <taxon>Pseudomonadati</taxon>
        <taxon>Bacteroidota</taxon>
        <taxon>Saprospiria</taxon>
        <taxon>Saprospirales</taxon>
        <taxon>Lewinellaceae</taxon>
        <taxon>Neolewinella</taxon>
    </lineage>
</organism>
<evidence type="ECO:0000313" key="1">
    <source>
        <dbReference type="EMBL" id="PPK88829.1"/>
    </source>
</evidence>
<dbReference type="OrthoDB" id="1005072at2"/>
<dbReference type="EMBL" id="PTJC01000005">
    <property type="protein sequence ID" value="PPK88829.1"/>
    <property type="molecule type" value="Genomic_DNA"/>
</dbReference>
<accession>A0A2S6IBK0</accession>
<protein>
    <submittedName>
        <fullName evidence="1">Uncharacterized protein DUF2851</fullName>
    </submittedName>
</protein>
<dbReference type="Proteomes" id="UP000237662">
    <property type="component" value="Unassembled WGS sequence"/>
</dbReference>
<proteinExistence type="predicted"/>
<sequence>MREDFLHYLWRLARFDLRDLRTTEGHPITIQQFGLHNTHAGPDFDDARLTINGLQWAGRVEMHLRSSDWYAHGHQEDPVYDGVILHVVLEEDRIVYRQDGSQIPCLELRGRIPAGLRNTYWRLLHHESWVPCAGQLTNVAVPVRTIWLQRVLSERLERKAAAFTELVARSDKDWEAAFYQSLARSMGGKVNADAMEILARSLPLRVLQKHKHSLLQLEALLFGQSGLLPEAGADDAPYVNRLRREYALLRVKYGLQPIPATAWRFLRMRPNNFPTVRIAQLACLYHRSAQLFGKMLAASGERELRNMFSVSLSNYWKDHYRFGKVAKRVERRLGDTAIRSILVNAVVPAYFAYGLHRSDDRYREKAVDLLEAQPAEKNAIVANWKKLGWPARSAAESQAQIELKQAYCAPTRCTSCVVGCAILNRDDPNDAPLLTVHEETHLYALTG</sequence>
<comment type="caution">
    <text evidence="1">The sequence shown here is derived from an EMBL/GenBank/DDBJ whole genome shotgun (WGS) entry which is preliminary data.</text>
</comment>